<dbReference type="InParanoid" id="A0A316VU65"/>
<dbReference type="EMBL" id="KZ819402">
    <property type="protein sequence ID" value="PWN40970.1"/>
    <property type="molecule type" value="Genomic_DNA"/>
</dbReference>
<organism evidence="1 2">
    <name type="scientific">Ceraceosorus guamensis</name>
    <dbReference type="NCBI Taxonomy" id="1522189"/>
    <lineage>
        <taxon>Eukaryota</taxon>
        <taxon>Fungi</taxon>
        <taxon>Dikarya</taxon>
        <taxon>Basidiomycota</taxon>
        <taxon>Ustilaginomycotina</taxon>
        <taxon>Exobasidiomycetes</taxon>
        <taxon>Ceraceosorales</taxon>
        <taxon>Ceraceosoraceae</taxon>
        <taxon>Ceraceosorus</taxon>
    </lineage>
</organism>
<keyword evidence="2" id="KW-1185">Reference proteome</keyword>
<name>A0A316VU65_9BASI</name>
<protein>
    <submittedName>
        <fullName evidence="1">Uncharacterized protein</fullName>
    </submittedName>
</protein>
<sequence length="83" mass="8786">MPRDGAQPHRTVASFCVSVAIAAASLLDHPPPRTLHLSCCVSLPASLTEGGFMHAARDARSIGPSHQALLLLCRFTILEGRSP</sequence>
<dbReference type="GeneID" id="37032731"/>
<proteinExistence type="predicted"/>
<dbReference type="Proteomes" id="UP000245783">
    <property type="component" value="Unassembled WGS sequence"/>
</dbReference>
<gene>
    <name evidence="1" type="ORF">IE81DRAFT_198558</name>
</gene>
<evidence type="ECO:0000313" key="2">
    <source>
        <dbReference type="Proteomes" id="UP000245783"/>
    </source>
</evidence>
<evidence type="ECO:0000313" key="1">
    <source>
        <dbReference type="EMBL" id="PWN40970.1"/>
    </source>
</evidence>
<dbReference type="RefSeq" id="XP_025368130.1">
    <property type="nucleotide sequence ID" value="XM_025510861.1"/>
</dbReference>
<dbReference type="AlphaFoldDB" id="A0A316VU65"/>
<reference evidence="1 2" key="1">
    <citation type="journal article" date="2018" name="Mol. Biol. Evol.">
        <title>Broad Genomic Sampling Reveals a Smut Pathogenic Ancestry of the Fungal Clade Ustilaginomycotina.</title>
        <authorList>
            <person name="Kijpornyongpan T."/>
            <person name="Mondo S.J."/>
            <person name="Barry K."/>
            <person name="Sandor L."/>
            <person name="Lee J."/>
            <person name="Lipzen A."/>
            <person name="Pangilinan J."/>
            <person name="LaButti K."/>
            <person name="Hainaut M."/>
            <person name="Henrissat B."/>
            <person name="Grigoriev I.V."/>
            <person name="Spatafora J.W."/>
            <person name="Aime M.C."/>
        </authorList>
    </citation>
    <scope>NUCLEOTIDE SEQUENCE [LARGE SCALE GENOMIC DNA]</scope>
    <source>
        <strain evidence="1 2">MCA 4658</strain>
    </source>
</reference>
<accession>A0A316VU65</accession>